<organism evidence="2 3">
    <name type="scientific">Parascaris equorum</name>
    <name type="common">Equine roundworm</name>
    <dbReference type="NCBI Taxonomy" id="6256"/>
    <lineage>
        <taxon>Eukaryota</taxon>
        <taxon>Metazoa</taxon>
        <taxon>Ecdysozoa</taxon>
        <taxon>Nematoda</taxon>
        <taxon>Chromadorea</taxon>
        <taxon>Rhabditida</taxon>
        <taxon>Spirurina</taxon>
        <taxon>Ascaridomorpha</taxon>
        <taxon>Ascaridoidea</taxon>
        <taxon>Ascarididae</taxon>
        <taxon>Parascaris</taxon>
    </lineage>
</organism>
<proteinExistence type="predicted"/>
<evidence type="ECO:0000256" key="1">
    <source>
        <dbReference type="SAM" id="Phobius"/>
    </source>
</evidence>
<dbReference type="Proteomes" id="UP000887564">
    <property type="component" value="Unplaced"/>
</dbReference>
<dbReference type="WBParaSite" id="PEQ_0000852401-mRNA-1">
    <property type="protein sequence ID" value="PEQ_0000852401-mRNA-1"/>
    <property type="gene ID" value="PEQ_0000852401"/>
</dbReference>
<dbReference type="AlphaFoldDB" id="A0A914RPV3"/>
<name>A0A914RPV3_PAREQ</name>
<feature type="transmembrane region" description="Helical" evidence="1">
    <location>
        <begin position="6"/>
        <end position="27"/>
    </location>
</feature>
<evidence type="ECO:0000313" key="3">
    <source>
        <dbReference type="WBParaSite" id="PEQ_0000852401-mRNA-1"/>
    </source>
</evidence>
<reference evidence="3" key="1">
    <citation type="submission" date="2022-11" db="UniProtKB">
        <authorList>
            <consortium name="WormBaseParasite"/>
        </authorList>
    </citation>
    <scope>IDENTIFICATION</scope>
</reference>
<accession>A0A914RPV3</accession>
<evidence type="ECO:0000313" key="2">
    <source>
        <dbReference type="Proteomes" id="UP000887564"/>
    </source>
</evidence>
<protein>
    <submittedName>
        <fullName evidence="3">Uncharacterized protein</fullName>
    </submittedName>
</protein>
<keyword evidence="1" id="KW-1133">Transmembrane helix</keyword>
<keyword evidence="2" id="KW-1185">Reference proteome</keyword>
<sequence length="40" mass="4641">MLHETLLALSAMMGVIMDMYHEAVVAVRRRTVVGRRRSPW</sequence>
<keyword evidence="1" id="KW-0812">Transmembrane</keyword>
<keyword evidence="1" id="KW-0472">Membrane</keyword>